<dbReference type="InterPro" id="IPR002716">
    <property type="entry name" value="PIN_dom"/>
</dbReference>
<dbReference type="InterPro" id="IPR044153">
    <property type="entry name" value="PIN_Pae0151-like"/>
</dbReference>
<dbReference type="Pfam" id="PF01850">
    <property type="entry name" value="PIN"/>
    <property type="match status" value="1"/>
</dbReference>
<protein>
    <submittedName>
        <fullName evidence="3">Toxin of toxin-antitoxin (TA) system, containing PIN domain for nucleic acid binding protein</fullName>
    </submittedName>
</protein>
<evidence type="ECO:0000313" key="3">
    <source>
        <dbReference type="EMBL" id="AFC73066.1"/>
    </source>
</evidence>
<dbReference type="CDD" id="cd09873">
    <property type="entry name" value="PIN_Pae0151-like"/>
    <property type="match status" value="1"/>
</dbReference>
<keyword evidence="4" id="KW-1185">Reference proteome</keyword>
<dbReference type="SUPFAM" id="SSF88723">
    <property type="entry name" value="PIN domain-like"/>
    <property type="match status" value="1"/>
</dbReference>
<proteinExistence type="predicted"/>
<dbReference type="HOGENOM" id="CLU_121774_4_0_5"/>
<name>H8KAC5_RICMS</name>
<dbReference type="Gene3D" id="3.40.50.1010">
    <property type="entry name" value="5'-nuclease"/>
    <property type="match status" value="1"/>
</dbReference>
<dbReference type="EMBL" id="CP003340">
    <property type="protein sequence ID" value="AFC73066.1"/>
    <property type="molecule type" value="Genomic_DNA"/>
</dbReference>
<dbReference type="AlphaFoldDB" id="H8KAC5"/>
<accession>H8KAC5</accession>
<dbReference type="PANTHER" id="PTHR35901:SF1">
    <property type="entry name" value="EXONUCLEASE VAPC9"/>
    <property type="match status" value="1"/>
</dbReference>
<sequence length="140" mass="15623">MRVRSKMVSFVLDSSITLSWLMPNEVASLDILDKTITEGAIVPAIWGLEIGNVLLCAERAKRLTANQRHQAIYTLKDLYIKIDQITLEHIWFETMDLAVQYGLTLYDASYLELALRCGLPIATLDKSLKQASKAAGVVVL</sequence>
<evidence type="ECO:0000259" key="2">
    <source>
        <dbReference type="Pfam" id="PF01850"/>
    </source>
</evidence>
<dbReference type="KEGG" id="rmo:MCI_00470"/>
<dbReference type="InterPro" id="IPR029060">
    <property type="entry name" value="PIN-like_dom_sf"/>
</dbReference>
<keyword evidence="1" id="KW-0460">Magnesium</keyword>
<dbReference type="InterPro" id="IPR051619">
    <property type="entry name" value="TypeII_TA_RNase_PINc/VapC"/>
</dbReference>
<evidence type="ECO:0000256" key="1">
    <source>
        <dbReference type="ARBA" id="ARBA00022842"/>
    </source>
</evidence>
<evidence type="ECO:0000313" key="4">
    <source>
        <dbReference type="Proteomes" id="UP000008008"/>
    </source>
</evidence>
<gene>
    <name evidence="3" type="ordered locus">MCI_00470</name>
</gene>
<feature type="domain" description="PIN" evidence="2">
    <location>
        <begin position="11"/>
        <end position="132"/>
    </location>
</feature>
<organism evidence="3 4">
    <name type="scientific">Rickettsia montanensis (strain OSU 85-930)</name>
    <dbReference type="NCBI Taxonomy" id="1105114"/>
    <lineage>
        <taxon>Bacteria</taxon>
        <taxon>Pseudomonadati</taxon>
        <taxon>Pseudomonadota</taxon>
        <taxon>Alphaproteobacteria</taxon>
        <taxon>Rickettsiales</taxon>
        <taxon>Rickettsiaceae</taxon>
        <taxon>Rickettsieae</taxon>
        <taxon>Rickettsia</taxon>
        <taxon>spotted fever group</taxon>
    </lineage>
</organism>
<reference evidence="4" key="1">
    <citation type="submission" date="2012-02" db="EMBL/GenBank/DDBJ databases">
        <title>Complete genome sequence of Rickettsia montanensis strain OSU 85-930.</title>
        <authorList>
            <person name="Johnson S.L."/>
            <person name="Munk A.C."/>
            <person name="Han S."/>
            <person name="Bruce D.C."/>
            <person name="Dasch G.A."/>
        </authorList>
    </citation>
    <scope>NUCLEOTIDE SEQUENCE [LARGE SCALE GENOMIC DNA]</scope>
    <source>
        <strain evidence="4">OSU 85-930</strain>
    </source>
</reference>
<dbReference type="PANTHER" id="PTHR35901">
    <property type="entry name" value="RIBONUCLEASE VAPC3"/>
    <property type="match status" value="1"/>
</dbReference>
<dbReference type="Proteomes" id="UP000008008">
    <property type="component" value="Chromosome"/>
</dbReference>